<dbReference type="eggNOG" id="KOG0406">
    <property type="taxonomic scope" value="Eukaryota"/>
</dbReference>
<feature type="domain" description="GST N-terminal" evidence="3">
    <location>
        <begin position="255"/>
        <end position="333"/>
    </location>
</feature>
<dbReference type="InterPro" id="IPR010987">
    <property type="entry name" value="Glutathione-S-Trfase_C-like"/>
</dbReference>
<name>D6WDB9_TRICA</name>
<comment type="similarity">
    <text evidence="1">Belongs to the GST superfamily. Omega family.</text>
</comment>
<dbReference type="SUPFAM" id="SSF47616">
    <property type="entry name" value="GST C-terminal domain-like"/>
    <property type="match status" value="2"/>
</dbReference>
<dbReference type="Pfam" id="PF13417">
    <property type="entry name" value="GST_N_3"/>
    <property type="match status" value="2"/>
</dbReference>
<dbReference type="InterPro" id="IPR004045">
    <property type="entry name" value="Glutathione_S-Trfase_N"/>
</dbReference>
<dbReference type="SUPFAM" id="SSF52833">
    <property type="entry name" value="Thioredoxin-like"/>
    <property type="match status" value="2"/>
</dbReference>
<dbReference type="InterPro" id="IPR036249">
    <property type="entry name" value="Thioredoxin-like_sf"/>
</dbReference>
<feature type="domain" description="GST C-terminal" evidence="4">
    <location>
        <begin position="338"/>
        <end position="470"/>
    </location>
</feature>
<keyword evidence="2" id="KW-0560">Oxidoreductase</keyword>
<dbReference type="InterPro" id="IPR040079">
    <property type="entry name" value="Glutathione_S-Trfase"/>
</dbReference>
<evidence type="ECO:0000259" key="3">
    <source>
        <dbReference type="PROSITE" id="PS50404"/>
    </source>
</evidence>
<dbReference type="Gene3D" id="1.20.1050.10">
    <property type="match status" value="2"/>
</dbReference>
<dbReference type="PROSITE" id="PS51354">
    <property type="entry name" value="GLUTAREDOXIN_2"/>
    <property type="match status" value="1"/>
</dbReference>
<evidence type="ECO:0008006" key="7">
    <source>
        <dbReference type="Google" id="ProtNLM"/>
    </source>
</evidence>
<dbReference type="PANTHER" id="PTHR43968:SF6">
    <property type="entry name" value="GLUTATHIONE S-TRANSFERASE OMEGA"/>
    <property type="match status" value="1"/>
</dbReference>
<dbReference type="AlphaFoldDB" id="D6WDB9"/>
<reference evidence="5 6" key="1">
    <citation type="journal article" date="2008" name="Nature">
        <title>The genome of the model beetle and pest Tribolium castaneum.</title>
        <authorList>
            <consortium name="Tribolium Genome Sequencing Consortium"/>
            <person name="Richards S."/>
            <person name="Gibbs R.A."/>
            <person name="Weinstock G.M."/>
            <person name="Brown S.J."/>
            <person name="Denell R."/>
            <person name="Beeman R.W."/>
            <person name="Gibbs R."/>
            <person name="Beeman R.W."/>
            <person name="Brown S.J."/>
            <person name="Bucher G."/>
            <person name="Friedrich M."/>
            <person name="Grimmelikhuijzen C.J."/>
            <person name="Klingler M."/>
            <person name="Lorenzen M."/>
            <person name="Richards S."/>
            <person name="Roth S."/>
            <person name="Schroder R."/>
            <person name="Tautz D."/>
            <person name="Zdobnov E.M."/>
            <person name="Muzny D."/>
            <person name="Gibbs R.A."/>
            <person name="Weinstock G.M."/>
            <person name="Attaway T."/>
            <person name="Bell S."/>
            <person name="Buhay C.J."/>
            <person name="Chandrabose M.N."/>
            <person name="Chavez D."/>
            <person name="Clerk-Blankenburg K.P."/>
            <person name="Cree A."/>
            <person name="Dao M."/>
            <person name="Davis C."/>
            <person name="Chacko J."/>
            <person name="Dinh H."/>
            <person name="Dugan-Rocha S."/>
            <person name="Fowler G."/>
            <person name="Garner T.T."/>
            <person name="Garnes J."/>
            <person name="Gnirke A."/>
            <person name="Hawes A."/>
            <person name="Hernandez J."/>
            <person name="Hines S."/>
            <person name="Holder M."/>
            <person name="Hume J."/>
            <person name="Jhangiani S.N."/>
            <person name="Joshi V."/>
            <person name="Khan Z.M."/>
            <person name="Jackson L."/>
            <person name="Kovar C."/>
            <person name="Kowis A."/>
            <person name="Lee S."/>
            <person name="Lewis L.R."/>
            <person name="Margolis J."/>
            <person name="Morgan M."/>
            <person name="Nazareth L.V."/>
            <person name="Nguyen N."/>
            <person name="Okwuonu G."/>
            <person name="Parker D."/>
            <person name="Richards S."/>
            <person name="Ruiz S.J."/>
            <person name="Santibanez J."/>
            <person name="Savard J."/>
            <person name="Scherer S.E."/>
            <person name="Schneider B."/>
            <person name="Sodergren E."/>
            <person name="Tautz D."/>
            <person name="Vattahil S."/>
            <person name="Villasana D."/>
            <person name="White C.S."/>
            <person name="Wright R."/>
            <person name="Park Y."/>
            <person name="Beeman R.W."/>
            <person name="Lord J."/>
            <person name="Oppert B."/>
            <person name="Lorenzen M."/>
            <person name="Brown S."/>
            <person name="Wang L."/>
            <person name="Savard J."/>
            <person name="Tautz D."/>
            <person name="Richards S."/>
            <person name="Weinstock G."/>
            <person name="Gibbs R.A."/>
            <person name="Liu Y."/>
            <person name="Worley K."/>
            <person name="Weinstock G."/>
            <person name="Elsik C.G."/>
            <person name="Reese J.T."/>
            <person name="Elhaik E."/>
            <person name="Landan G."/>
            <person name="Graur D."/>
            <person name="Arensburger P."/>
            <person name="Atkinson P."/>
            <person name="Beeman R.W."/>
            <person name="Beidler J."/>
            <person name="Brown S.J."/>
            <person name="Demuth J.P."/>
            <person name="Drury D.W."/>
            <person name="Du Y.Z."/>
            <person name="Fujiwara H."/>
            <person name="Lorenzen M."/>
            <person name="Maselli V."/>
            <person name="Osanai M."/>
            <person name="Park Y."/>
            <person name="Robertson H.M."/>
            <person name="Tu Z."/>
            <person name="Wang J.J."/>
            <person name="Wang S."/>
            <person name="Richards S."/>
            <person name="Song H."/>
            <person name="Zhang L."/>
            <person name="Sodergren E."/>
            <person name="Werner D."/>
            <person name="Stanke M."/>
            <person name="Morgenstern B."/>
            <person name="Solovyev V."/>
            <person name="Kosarev P."/>
            <person name="Brown G."/>
            <person name="Chen H.C."/>
            <person name="Ermolaeva O."/>
            <person name="Hlavina W."/>
            <person name="Kapustin Y."/>
            <person name="Kiryutin B."/>
            <person name="Kitts P."/>
            <person name="Maglott D."/>
            <person name="Pruitt K."/>
            <person name="Sapojnikov V."/>
            <person name="Souvorov A."/>
            <person name="Mackey A.J."/>
            <person name="Waterhouse R.M."/>
            <person name="Wyder S."/>
            <person name="Zdobnov E.M."/>
            <person name="Zdobnov E.M."/>
            <person name="Wyder S."/>
            <person name="Kriventseva E.V."/>
            <person name="Kadowaki T."/>
            <person name="Bork P."/>
            <person name="Aranda M."/>
            <person name="Bao R."/>
            <person name="Beermann A."/>
            <person name="Berns N."/>
            <person name="Bolognesi R."/>
            <person name="Bonneton F."/>
            <person name="Bopp D."/>
            <person name="Brown S.J."/>
            <person name="Bucher G."/>
            <person name="Butts T."/>
            <person name="Chaumot A."/>
            <person name="Denell R.E."/>
            <person name="Ferrier D.E."/>
            <person name="Friedrich M."/>
            <person name="Gordon C.M."/>
            <person name="Jindra M."/>
            <person name="Klingler M."/>
            <person name="Lan Q."/>
            <person name="Lattorff H.M."/>
            <person name="Laudet V."/>
            <person name="von Levetsow C."/>
            <person name="Liu Z."/>
            <person name="Lutz R."/>
            <person name="Lynch J.A."/>
            <person name="da Fonseca R.N."/>
            <person name="Posnien N."/>
            <person name="Reuter R."/>
            <person name="Roth S."/>
            <person name="Savard J."/>
            <person name="Schinko J.B."/>
            <person name="Schmitt C."/>
            <person name="Schoppmeier M."/>
            <person name="Schroder R."/>
            <person name="Shippy T.D."/>
            <person name="Simonnet F."/>
            <person name="Marques-Souza H."/>
            <person name="Tautz D."/>
            <person name="Tomoyasu Y."/>
            <person name="Trauner J."/>
            <person name="Van der Zee M."/>
            <person name="Vervoort M."/>
            <person name="Wittkopp N."/>
            <person name="Wimmer E.A."/>
            <person name="Yang X."/>
            <person name="Jones A.K."/>
            <person name="Sattelle D.B."/>
            <person name="Ebert P.R."/>
            <person name="Nelson D."/>
            <person name="Scott J.G."/>
            <person name="Beeman R.W."/>
            <person name="Muthukrishnan S."/>
            <person name="Kramer K.J."/>
            <person name="Arakane Y."/>
            <person name="Beeman R.W."/>
            <person name="Zhu Q."/>
            <person name="Hogenkamp D."/>
            <person name="Dixit R."/>
            <person name="Oppert B."/>
            <person name="Jiang H."/>
            <person name="Zou Z."/>
            <person name="Marshall J."/>
            <person name="Elpidina E."/>
            <person name="Vinokurov K."/>
            <person name="Oppert C."/>
            <person name="Zou Z."/>
            <person name="Evans J."/>
            <person name="Lu Z."/>
            <person name="Zhao P."/>
            <person name="Sumathipala N."/>
            <person name="Altincicek B."/>
            <person name="Vilcinskas A."/>
            <person name="Williams M."/>
            <person name="Hultmark D."/>
            <person name="Hetru C."/>
            <person name="Jiang H."/>
            <person name="Grimmelikhuijzen C.J."/>
            <person name="Hauser F."/>
            <person name="Cazzamali G."/>
            <person name="Williamson M."/>
            <person name="Park Y."/>
            <person name="Li B."/>
            <person name="Tanaka Y."/>
            <person name="Predel R."/>
            <person name="Neupert S."/>
            <person name="Schachtner J."/>
            <person name="Verleyen P."/>
            <person name="Raible F."/>
            <person name="Bork P."/>
            <person name="Friedrich M."/>
            <person name="Walden K.K."/>
            <person name="Robertson H.M."/>
            <person name="Angeli S."/>
            <person name="Foret S."/>
            <person name="Bucher G."/>
            <person name="Schuetz S."/>
            <person name="Maleszka R."/>
            <person name="Wimmer E.A."/>
            <person name="Beeman R.W."/>
            <person name="Lorenzen M."/>
            <person name="Tomoyasu Y."/>
            <person name="Miller S.C."/>
            <person name="Grossmann D."/>
            <person name="Bucher G."/>
        </authorList>
    </citation>
    <scope>NUCLEOTIDE SEQUENCE [LARGE SCALE GENOMIC DNA]</scope>
    <source>
        <strain evidence="5 6">Georgia GA2</strain>
    </source>
</reference>
<dbReference type="STRING" id="7070.D6WDB9"/>
<gene>
    <name evidence="5" type="primary">AUGUSTUS-3.0.2_00055</name>
    <name evidence="5" type="ORF">TcasGA2_TC000055</name>
</gene>
<dbReference type="GO" id="GO:0005737">
    <property type="term" value="C:cytoplasm"/>
    <property type="evidence" value="ECO:0000318"/>
    <property type="project" value="GO_Central"/>
</dbReference>
<dbReference type="SMR" id="D6WDB9"/>
<feature type="domain" description="GST C-terminal" evidence="4">
    <location>
        <begin position="101"/>
        <end position="236"/>
    </location>
</feature>
<feature type="domain" description="GST N-terminal" evidence="3">
    <location>
        <begin position="18"/>
        <end position="96"/>
    </location>
</feature>
<accession>D6WDB9</accession>
<sequence length="474" mass="54788">MPQPHLTTGSPQPPKIEGKLRLYSMEYCPYAHRVRLVLNAKNIPHDIVNINLINQPEWYFKIHPQGYVPALDTGSQIVIESLHICDFLDEKYPSPPLFPQDPASKQRDKDLLKKIQPMHGVFLRCISLNENKSLEEWATEFVPHLETFETELSNRGTTFFGGEKPGMVDYMLWPWGERVGTIVIAHGQQLPFASDQFPLLRKWRKAMRGDPVCDGLYYGPEKYWKIIQIKFRKAPPEYTDCLIDSGSQQPLKVDGKLRLYSAEFCPYAQRVRLVLKAKNIPHDIVNISLSHKPEWYSKIHPEEKVPALDTGTKIIIESLDIVEFLDEQYPKNPLYPLEPEAKKRDQELVKKLSPLSDALFKCVLSHKVKTLGQCMAELVPQFEIFETELAARGSPFFGGRTPGMVDYLLWPTCERLGVLAIAYGEQLPFDENQLKFLKKWNKAMFENPICQETYHEPEEHWIVVQQKLNFLKTK</sequence>
<evidence type="ECO:0000256" key="2">
    <source>
        <dbReference type="ARBA" id="ARBA00023002"/>
    </source>
</evidence>
<dbReference type="Proteomes" id="UP000007266">
    <property type="component" value="Linkage group 3"/>
</dbReference>
<dbReference type="FunFam" id="3.40.30.10:FF:000123">
    <property type="entry name" value="Glutathione transferase o1"/>
    <property type="match status" value="2"/>
</dbReference>
<dbReference type="FunFam" id="1.20.1050.10:FF:000009">
    <property type="entry name" value="Glutathione S-transferase omega-1"/>
    <property type="match status" value="2"/>
</dbReference>
<dbReference type="PRINTS" id="PR01625">
    <property type="entry name" value="GSTRNSFRASEO"/>
</dbReference>
<evidence type="ECO:0000313" key="5">
    <source>
        <dbReference type="EMBL" id="EEZ99480.1"/>
    </source>
</evidence>
<protein>
    <recommendedName>
        <fullName evidence="7">Glutathione S-transferase omega-1-like Protein</fullName>
    </recommendedName>
</protein>
<reference evidence="5 6" key="2">
    <citation type="journal article" date="2010" name="Nucleic Acids Res.">
        <title>BeetleBase in 2010: revisions to provide comprehensive genomic information for Tribolium castaneum.</title>
        <authorList>
            <person name="Kim H.S."/>
            <person name="Murphy T."/>
            <person name="Xia J."/>
            <person name="Caragea D."/>
            <person name="Park Y."/>
            <person name="Beeman R.W."/>
            <person name="Lorenzen M.D."/>
            <person name="Butcher S."/>
            <person name="Manak J.R."/>
            <person name="Brown S.J."/>
        </authorList>
    </citation>
    <scope>GENOME REANNOTATION</scope>
    <source>
        <strain evidence="5 6">Georgia GA2</strain>
    </source>
</reference>
<dbReference type="GO" id="GO:0004364">
    <property type="term" value="F:glutathione transferase activity"/>
    <property type="evidence" value="ECO:0000318"/>
    <property type="project" value="GO_Central"/>
</dbReference>
<dbReference type="GO" id="GO:0006749">
    <property type="term" value="P:glutathione metabolic process"/>
    <property type="evidence" value="ECO:0000318"/>
    <property type="project" value="GO_Central"/>
</dbReference>
<dbReference type="Pfam" id="PF13410">
    <property type="entry name" value="GST_C_2"/>
    <property type="match status" value="2"/>
</dbReference>
<organism evidence="5 6">
    <name type="scientific">Tribolium castaneum</name>
    <name type="common">Red flour beetle</name>
    <dbReference type="NCBI Taxonomy" id="7070"/>
    <lineage>
        <taxon>Eukaryota</taxon>
        <taxon>Metazoa</taxon>
        <taxon>Ecdysozoa</taxon>
        <taxon>Arthropoda</taxon>
        <taxon>Hexapoda</taxon>
        <taxon>Insecta</taxon>
        <taxon>Pterygota</taxon>
        <taxon>Neoptera</taxon>
        <taxon>Endopterygota</taxon>
        <taxon>Coleoptera</taxon>
        <taxon>Polyphaga</taxon>
        <taxon>Cucujiformia</taxon>
        <taxon>Tenebrionidae</taxon>
        <taxon>Tenebrionidae incertae sedis</taxon>
        <taxon>Tribolium</taxon>
    </lineage>
</organism>
<dbReference type="PROSITE" id="PS50404">
    <property type="entry name" value="GST_NTER"/>
    <property type="match status" value="2"/>
</dbReference>
<keyword evidence="6" id="KW-1185">Reference proteome</keyword>
<dbReference type="EMBL" id="KQ971321">
    <property type="protein sequence ID" value="EEZ99480.1"/>
    <property type="molecule type" value="Genomic_DNA"/>
</dbReference>
<dbReference type="PhylomeDB" id="D6WDB9"/>
<dbReference type="InterPro" id="IPR005442">
    <property type="entry name" value="GST_omega"/>
</dbReference>
<dbReference type="SFLD" id="SFLDS00019">
    <property type="entry name" value="Glutathione_Transferase_(cytos"/>
    <property type="match status" value="2"/>
</dbReference>
<dbReference type="InterPro" id="IPR050983">
    <property type="entry name" value="GST_Omega/HSP26"/>
</dbReference>
<dbReference type="GO" id="GO:0045174">
    <property type="term" value="F:glutathione dehydrogenase (ascorbate) activity"/>
    <property type="evidence" value="ECO:0000318"/>
    <property type="project" value="GO_Central"/>
</dbReference>
<dbReference type="PROSITE" id="PS50405">
    <property type="entry name" value="GST_CTER"/>
    <property type="match status" value="2"/>
</dbReference>
<dbReference type="OMA" id="EFICATR"/>
<dbReference type="SFLD" id="SFLDG00358">
    <property type="entry name" value="Main_(cytGST)"/>
    <property type="match status" value="2"/>
</dbReference>
<dbReference type="Gene3D" id="3.40.30.10">
    <property type="entry name" value="Glutaredoxin"/>
    <property type="match status" value="2"/>
</dbReference>
<evidence type="ECO:0000313" key="6">
    <source>
        <dbReference type="Proteomes" id="UP000007266"/>
    </source>
</evidence>
<dbReference type="HOGENOM" id="CLU_706406_0_0_1"/>
<evidence type="ECO:0000256" key="1">
    <source>
        <dbReference type="ARBA" id="ARBA00011067"/>
    </source>
</evidence>
<proteinExistence type="inferred from homology"/>
<dbReference type="InterPro" id="IPR036282">
    <property type="entry name" value="Glutathione-S-Trfase_C_sf"/>
</dbReference>
<evidence type="ECO:0000259" key="4">
    <source>
        <dbReference type="PROSITE" id="PS50405"/>
    </source>
</evidence>
<dbReference type="PANTHER" id="PTHR43968">
    <property type="match status" value="1"/>
</dbReference>